<dbReference type="InterPro" id="IPR011051">
    <property type="entry name" value="RmlC_Cupin_sf"/>
</dbReference>
<dbReference type="EMBL" id="CP123584">
    <property type="protein sequence ID" value="WZK89442.1"/>
    <property type="molecule type" value="Genomic_DNA"/>
</dbReference>
<dbReference type="CDD" id="cd20282">
    <property type="entry name" value="cupin_DddQ"/>
    <property type="match status" value="1"/>
</dbReference>
<organism evidence="1 2">
    <name type="scientific">Aliisedimentitalea scapharcae</name>
    <dbReference type="NCBI Taxonomy" id="1524259"/>
    <lineage>
        <taxon>Bacteria</taxon>
        <taxon>Pseudomonadati</taxon>
        <taxon>Pseudomonadota</taxon>
        <taxon>Alphaproteobacteria</taxon>
        <taxon>Rhodobacterales</taxon>
        <taxon>Roseobacteraceae</taxon>
        <taxon>Aliisedimentitalea</taxon>
    </lineage>
</organism>
<dbReference type="InterPro" id="IPR031723">
    <property type="entry name" value="DMSP_lyase"/>
</dbReference>
<accession>A0ABZ2XU22</accession>
<keyword evidence="2" id="KW-1185">Reference proteome</keyword>
<protein>
    <submittedName>
        <fullName evidence="1">Dimethylsulfonioproprionate lyase family protein</fullName>
    </submittedName>
</protein>
<dbReference type="Gene3D" id="2.60.120.10">
    <property type="entry name" value="Jelly Rolls"/>
    <property type="match status" value="1"/>
</dbReference>
<dbReference type="Pfam" id="PF16867">
    <property type="entry name" value="DMSP_lyase"/>
    <property type="match status" value="1"/>
</dbReference>
<keyword evidence="1" id="KW-0456">Lyase</keyword>
<dbReference type="InterPro" id="IPR014710">
    <property type="entry name" value="RmlC-like_jellyroll"/>
</dbReference>
<name>A0ABZ2XU22_9RHOB</name>
<gene>
    <name evidence="1" type="ORF">QEZ52_02495</name>
</gene>
<dbReference type="SUPFAM" id="SSF51182">
    <property type="entry name" value="RmlC-like cupins"/>
    <property type="match status" value="1"/>
</dbReference>
<evidence type="ECO:0000313" key="2">
    <source>
        <dbReference type="Proteomes" id="UP001623232"/>
    </source>
</evidence>
<evidence type="ECO:0000313" key="1">
    <source>
        <dbReference type="EMBL" id="WZK89442.1"/>
    </source>
</evidence>
<proteinExistence type="predicted"/>
<dbReference type="GO" id="GO:0016829">
    <property type="term" value="F:lyase activity"/>
    <property type="evidence" value="ECO:0007669"/>
    <property type="project" value="UniProtKB-KW"/>
</dbReference>
<dbReference type="RefSeq" id="WP_406647739.1">
    <property type="nucleotide sequence ID" value="NZ_CP123584.1"/>
</dbReference>
<sequence length="201" mass="22689">MSRVLFDAALDAVRDFHANMPAVAGFQAWPNDITWADRDGHALPVVQLVQSDPGRPAADDAEAGQTRRLQQAIMALAPYVEWRLTYTEEEVGADFLQRFGWFELVGPDGHFHSTQTRMTVGYWGRGLYYPWHEHEPEELYCVVSGEGVFEVDGEPTQKLGAGQTRLHKTFQRHALTTEEQPILCFVVWRGDGLADDPRMSS</sequence>
<reference evidence="1 2" key="1">
    <citation type="submission" date="2023-04" db="EMBL/GenBank/DDBJ databases">
        <title>Complete genome sequence of Alisedimentitalea scapharcae.</title>
        <authorList>
            <person name="Rong J.-C."/>
            <person name="Yi M.-L."/>
            <person name="Zhao Q."/>
        </authorList>
    </citation>
    <scope>NUCLEOTIDE SEQUENCE [LARGE SCALE GENOMIC DNA]</scope>
    <source>
        <strain evidence="1 2">KCTC 42119</strain>
    </source>
</reference>
<dbReference type="Proteomes" id="UP001623232">
    <property type="component" value="Chromosome"/>
</dbReference>